<keyword evidence="6" id="KW-0326">Glycosidase</keyword>
<dbReference type="FunFam" id="3.10.300.10:FF:000001">
    <property type="entry name" value="Putative 3-methyladenine DNA glycosylase"/>
    <property type="match status" value="1"/>
</dbReference>
<accession>A0A537M8K8</accession>
<comment type="caution">
    <text evidence="6">The sequence shown here is derived from an EMBL/GenBank/DDBJ whole genome shotgun (WGS) entry which is preliminary data.</text>
</comment>
<name>A0A537M8K8_9BACT</name>
<dbReference type="AlphaFoldDB" id="A0A537M8K8"/>
<proteinExistence type="inferred from homology"/>
<evidence type="ECO:0000313" key="7">
    <source>
        <dbReference type="Proteomes" id="UP000320393"/>
    </source>
</evidence>
<dbReference type="InterPro" id="IPR036995">
    <property type="entry name" value="MPG_sf"/>
</dbReference>
<organism evidence="6 7">
    <name type="scientific">Candidatus Segetimicrobium genomatis</name>
    <dbReference type="NCBI Taxonomy" id="2569760"/>
    <lineage>
        <taxon>Bacteria</taxon>
        <taxon>Bacillati</taxon>
        <taxon>Candidatus Sysuimicrobiota</taxon>
        <taxon>Candidatus Sysuimicrobiia</taxon>
        <taxon>Candidatus Sysuimicrobiales</taxon>
        <taxon>Candidatus Segetimicrobiaceae</taxon>
        <taxon>Candidatus Segetimicrobium</taxon>
    </lineage>
</organism>
<dbReference type="EC" id="3.2.2.-" evidence="5"/>
<keyword evidence="4 5" id="KW-0234">DNA repair</keyword>
<evidence type="ECO:0000256" key="2">
    <source>
        <dbReference type="ARBA" id="ARBA00022763"/>
    </source>
</evidence>
<keyword evidence="3 5" id="KW-0378">Hydrolase</keyword>
<dbReference type="GO" id="GO:0006284">
    <property type="term" value="P:base-excision repair"/>
    <property type="evidence" value="ECO:0007669"/>
    <property type="project" value="InterPro"/>
</dbReference>
<dbReference type="Proteomes" id="UP000320393">
    <property type="component" value="Unassembled WGS sequence"/>
</dbReference>
<comment type="similarity">
    <text evidence="1 5">Belongs to the DNA glycosylase MPG family.</text>
</comment>
<dbReference type="InterPro" id="IPR011034">
    <property type="entry name" value="Formyl_transferase-like_C_sf"/>
</dbReference>
<evidence type="ECO:0000256" key="3">
    <source>
        <dbReference type="ARBA" id="ARBA00022801"/>
    </source>
</evidence>
<gene>
    <name evidence="6" type="ORF">E6H02_00575</name>
</gene>
<reference evidence="6 7" key="1">
    <citation type="journal article" date="2019" name="Nat. Microbiol.">
        <title>Mediterranean grassland soil C-N compound turnover is dependent on rainfall and depth, and is mediated by genomically divergent microorganisms.</title>
        <authorList>
            <person name="Diamond S."/>
            <person name="Andeer P.F."/>
            <person name="Li Z."/>
            <person name="Crits-Christoph A."/>
            <person name="Burstein D."/>
            <person name="Anantharaman K."/>
            <person name="Lane K.R."/>
            <person name="Thomas B.C."/>
            <person name="Pan C."/>
            <person name="Northen T.R."/>
            <person name="Banfield J.F."/>
        </authorList>
    </citation>
    <scope>NUCLEOTIDE SEQUENCE [LARGE SCALE GENOMIC DNA]</scope>
    <source>
        <strain evidence="6">NP_5</strain>
    </source>
</reference>
<dbReference type="InterPro" id="IPR003180">
    <property type="entry name" value="MPG"/>
</dbReference>
<dbReference type="PANTHER" id="PTHR10429">
    <property type="entry name" value="DNA-3-METHYLADENINE GLYCOSYLASE"/>
    <property type="match status" value="1"/>
</dbReference>
<evidence type="ECO:0000256" key="5">
    <source>
        <dbReference type="HAMAP-Rule" id="MF_00527"/>
    </source>
</evidence>
<sequence>MGRSPRRDQHVAAPATARLPRRLTRLPRAFFARPTLTVARSLLGCYLVHESPDGMTVGRLVVVEAYCGSRDPASHAYRRTPRSEVMWGAPGTAYVYLSYGAHACMNVVTERLGRPGAVLLRAVEPVAGVALMQWRRKPATLRALANGPGRLTQAMGITLAHNRADLVTGRLYVARRDRRPTPIAATPRIGISAATGRPWRFVVRGSPFLSRPVR</sequence>
<evidence type="ECO:0000256" key="1">
    <source>
        <dbReference type="ARBA" id="ARBA00009232"/>
    </source>
</evidence>
<dbReference type="NCBIfam" id="NF002003">
    <property type="entry name" value="PRK00802.1-3"/>
    <property type="match status" value="1"/>
</dbReference>
<dbReference type="HAMAP" id="MF_00527">
    <property type="entry name" value="3MGH"/>
    <property type="match status" value="1"/>
</dbReference>
<dbReference type="EMBL" id="VBAM01000017">
    <property type="protein sequence ID" value="TMJ16614.1"/>
    <property type="molecule type" value="Genomic_DNA"/>
</dbReference>
<keyword evidence="2 5" id="KW-0227">DNA damage</keyword>
<dbReference type="CDD" id="cd00540">
    <property type="entry name" value="AAG"/>
    <property type="match status" value="1"/>
</dbReference>
<dbReference type="PANTHER" id="PTHR10429:SF0">
    <property type="entry name" value="DNA-3-METHYLADENINE GLYCOSYLASE"/>
    <property type="match status" value="1"/>
</dbReference>
<evidence type="ECO:0000256" key="4">
    <source>
        <dbReference type="ARBA" id="ARBA00023204"/>
    </source>
</evidence>
<dbReference type="SUPFAM" id="SSF50486">
    <property type="entry name" value="FMT C-terminal domain-like"/>
    <property type="match status" value="1"/>
</dbReference>
<protein>
    <recommendedName>
        <fullName evidence="5">Putative 3-methyladenine DNA glycosylase</fullName>
        <ecNumber evidence="5">3.2.2.-</ecNumber>
    </recommendedName>
</protein>
<dbReference type="GO" id="GO:0003677">
    <property type="term" value="F:DNA binding"/>
    <property type="evidence" value="ECO:0007669"/>
    <property type="project" value="InterPro"/>
</dbReference>
<dbReference type="Pfam" id="PF02245">
    <property type="entry name" value="Pur_DNA_glyco"/>
    <property type="match status" value="1"/>
</dbReference>
<dbReference type="Gene3D" id="3.10.300.10">
    <property type="entry name" value="Methylpurine-DNA glycosylase (MPG)"/>
    <property type="match status" value="1"/>
</dbReference>
<dbReference type="NCBIfam" id="TIGR00567">
    <property type="entry name" value="3mg"/>
    <property type="match status" value="1"/>
</dbReference>
<evidence type="ECO:0000313" key="6">
    <source>
        <dbReference type="EMBL" id="TMJ16614.1"/>
    </source>
</evidence>
<dbReference type="GO" id="GO:0003905">
    <property type="term" value="F:alkylbase DNA N-glycosylase activity"/>
    <property type="evidence" value="ECO:0007669"/>
    <property type="project" value="InterPro"/>
</dbReference>